<dbReference type="STRING" id="1365484.W6PWE0"/>
<dbReference type="OrthoDB" id="10003767at2759"/>
<dbReference type="Proteomes" id="UP000030686">
    <property type="component" value="Unassembled WGS sequence"/>
</dbReference>
<dbReference type="AlphaFoldDB" id="W6PWE0"/>
<evidence type="ECO:0000313" key="1">
    <source>
        <dbReference type="EMBL" id="CDM28116.1"/>
    </source>
</evidence>
<keyword evidence="2" id="KW-1185">Reference proteome</keyword>
<organism evidence="1 2">
    <name type="scientific">Penicillium roqueforti (strain FM164)</name>
    <dbReference type="NCBI Taxonomy" id="1365484"/>
    <lineage>
        <taxon>Eukaryota</taxon>
        <taxon>Fungi</taxon>
        <taxon>Dikarya</taxon>
        <taxon>Ascomycota</taxon>
        <taxon>Pezizomycotina</taxon>
        <taxon>Eurotiomycetes</taxon>
        <taxon>Eurotiomycetidae</taxon>
        <taxon>Eurotiales</taxon>
        <taxon>Aspergillaceae</taxon>
        <taxon>Penicillium</taxon>
    </lineage>
</organism>
<dbReference type="EMBL" id="HG792015">
    <property type="protein sequence ID" value="CDM28116.1"/>
    <property type="molecule type" value="Genomic_DNA"/>
</dbReference>
<name>W6PWE0_PENRF</name>
<proteinExistence type="predicted"/>
<protein>
    <submittedName>
        <fullName evidence="1">Genomic scaffold, ProqFM164S01</fullName>
    </submittedName>
</protein>
<reference evidence="1" key="1">
    <citation type="journal article" date="2014" name="Nat. Commun.">
        <title>Multiple recent horizontal transfers of a large genomic region in cheese making fungi.</title>
        <authorList>
            <person name="Cheeseman K."/>
            <person name="Ropars J."/>
            <person name="Renault P."/>
            <person name="Dupont J."/>
            <person name="Gouzy J."/>
            <person name="Branca A."/>
            <person name="Abraham A.L."/>
            <person name="Ceppi M."/>
            <person name="Conseiller E."/>
            <person name="Debuchy R."/>
            <person name="Malagnac F."/>
            <person name="Goarin A."/>
            <person name="Silar P."/>
            <person name="Lacoste S."/>
            <person name="Sallet E."/>
            <person name="Bensimon A."/>
            <person name="Giraud T."/>
            <person name="Brygoo Y."/>
        </authorList>
    </citation>
    <scope>NUCLEOTIDE SEQUENCE [LARGE SCALE GENOMIC DNA]</scope>
    <source>
        <strain evidence="1">FM164</strain>
    </source>
</reference>
<evidence type="ECO:0000313" key="2">
    <source>
        <dbReference type="Proteomes" id="UP000030686"/>
    </source>
</evidence>
<dbReference type="OMA" id="DEREICW"/>
<sequence>MVYHQNKHRGGGKAHTNRTVFRLEEANLYYTAVTATCPVIFSNKEREAVIAESQEWNESEQLLSQIREYLGIDLEGGTELDNVERAVEGNRQFRMEMLRQAEVDEREICWRNWPYKDDEDVKMTACLLRSNF</sequence>
<accession>W6PWE0</accession>
<gene>
    <name evidence="1" type="ORF">PROQFM164_S01g001927</name>
</gene>